<sequence>MHLKDHEWVESMMSRMTLEQKVAQSIFVAGFAHSNKCNEEELAEYVDDLSIGGITFFQGEVRKQAQLINYLQEKSRFPLMMTIDAEWGLGMRLSDADDYPYQIALGAIEDNANVYWFGDRIAKQCKALGFHSALGPVIDINNNPDNPVISFRSFGEDKNDVLEKANKIVTAYKLNRLLDCIKHFPGHGDTHIDSHLELPVLEFDNERLEAVELFPFKKLIDEGASSVMVAHLKVKAWDDLPVSISKKIIKEKLREELGFEGLVISDALDMGALTSLYSRDEIGYMAYNAGNDILLNCPEPRSTIGKVFSAVEKGDISLEEVESKCRRILAAKLWLGLSEDQHLDIDQVENFLKNDQEALILNKKLAEYSLTLLKNDDNRLPFRKPEVKDLAILYINNQQRTRTVREEVAHHLIALENDEKDELALLEQYYLGADIHMLSGGESYEDIHSLIGSKSPVLIFRNGNMKPFNNFDISDELIGLVDDVLEKTNGVFMFLGNPLALQCFKKLLSASVILMGYQSSAFTLEAIVRASCGWGKVNGKLPVNIGNIFRAGERIGLY</sequence>
<protein>
    <recommendedName>
        <fullName evidence="3">beta-N-acetylhexosaminidase</fullName>
        <ecNumber evidence="3">3.2.1.52</ecNumber>
    </recommendedName>
</protein>
<dbReference type="Gene3D" id="3.20.20.300">
    <property type="entry name" value="Glycoside hydrolase, family 3, N-terminal domain"/>
    <property type="match status" value="1"/>
</dbReference>
<keyword evidence="4 7" id="KW-0378">Hydrolase</keyword>
<dbReference type="InterPro" id="IPR036881">
    <property type="entry name" value="Glyco_hydro_3_C_sf"/>
</dbReference>
<dbReference type="RefSeq" id="WP_309942725.1">
    <property type="nucleotide sequence ID" value="NZ_AP025308.1"/>
</dbReference>
<dbReference type="PANTHER" id="PTHR30480:SF13">
    <property type="entry name" value="BETA-HEXOSAMINIDASE"/>
    <property type="match status" value="1"/>
</dbReference>
<evidence type="ECO:0000313" key="7">
    <source>
        <dbReference type="EMBL" id="MDR6241707.1"/>
    </source>
</evidence>
<dbReference type="InterPro" id="IPR036962">
    <property type="entry name" value="Glyco_hydro_3_N_sf"/>
</dbReference>
<dbReference type="EC" id="3.2.1.52" evidence="3"/>
<dbReference type="GO" id="GO:0005975">
    <property type="term" value="P:carbohydrate metabolic process"/>
    <property type="evidence" value="ECO:0007669"/>
    <property type="project" value="InterPro"/>
</dbReference>
<dbReference type="AlphaFoldDB" id="A0AAE4BVB0"/>
<dbReference type="GO" id="GO:0004563">
    <property type="term" value="F:beta-N-acetylhexosaminidase activity"/>
    <property type="evidence" value="ECO:0007669"/>
    <property type="project" value="UniProtKB-EC"/>
</dbReference>
<dbReference type="EMBL" id="JAVDQD010000010">
    <property type="protein sequence ID" value="MDR6241707.1"/>
    <property type="molecule type" value="Genomic_DNA"/>
</dbReference>
<proteinExistence type="inferred from homology"/>
<evidence type="ECO:0000256" key="2">
    <source>
        <dbReference type="ARBA" id="ARBA00005336"/>
    </source>
</evidence>
<name>A0AAE4BVB0_9BACT</name>
<dbReference type="SUPFAM" id="SSF51445">
    <property type="entry name" value="(Trans)glycosidases"/>
    <property type="match status" value="1"/>
</dbReference>
<dbReference type="GO" id="GO:0009254">
    <property type="term" value="P:peptidoglycan turnover"/>
    <property type="evidence" value="ECO:0007669"/>
    <property type="project" value="TreeGrafter"/>
</dbReference>
<dbReference type="Pfam" id="PF00933">
    <property type="entry name" value="Glyco_hydro_3"/>
    <property type="match status" value="1"/>
</dbReference>
<organism evidence="7 8">
    <name type="scientific">Aureibacter tunicatorum</name>
    <dbReference type="NCBI Taxonomy" id="866807"/>
    <lineage>
        <taxon>Bacteria</taxon>
        <taxon>Pseudomonadati</taxon>
        <taxon>Bacteroidota</taxon>
        <taxon>Cytophagia</taxon>
        <taxon>Cytophagales</taxon>
        <taxon>Persicobacteraceae</taxon>
        <taxon>Aureibacter</taxon>
    </lineage>
</organism>
<dbReference type="InterPro" id="IPR050226">
    <property type="entry name" value="NagZ_Beta-hexosaminidase"/>
</dbReference>
<comment type="catalytic activity">
    <reaction evidence="1">
        <text>Hydrolysis of terminal non-reducing N-acetyl-D-hexosamine residues in N-acetyl-beta-D-hexosaminides.</text>
        <dbReference type="EC" id="3.2.1.52"/>
    </reaction>
</comment>
<comment type="similarity">
    <text evidence="2">Belongs to the glycosyl hydrolase 3 family.</text>
</comment>
<dbReference type="Proteomes" id="UP001185092">
    <property type="component" value="Unassembled WGS sequence"/>
</dbReference>
<evidence type="ECO:0000256" key="1">
    <source>
        <dbReference type="ARBA" id="ARBA00001231"/>
    </source>
</evidence>
<comment type="caution">
    <text evidence="7">The sequence shown here is derived from an EMBL/GenBank/DDBJ whole genome shotgun (WGS) entry which is preliminary data.</text>
</comment>
<evidence type="ECO:0000259" key="6">
    <source>
        <dbReference type="Pfam" id="PF00933"/>
    </source>
</evidence>
<evidence type="ECO:0000256" key="5">
    <source>
        <dbReference type="ARBA" id="ARBA00023295"/>
    </source>
</evidence>
<gene>
    <name evidence="7" type="ORF">HNQ88_004794</name>
</gene>
<evidence type="ECO:0000256" key="3">
    <source>
        <dbReference type="ARBA" id="ARBA00012663"/>
    </source>
</evidence>
<evidence type="ECO:0000256" key="4">
    <source>
        <dbReference type="ARBA" id="ARBA00022801"/>
    </source>
</evidence>
<keyword evidence="8" id="KW-1185">Reference proteome</keyword>
<feature type="domain" description="Glycoside hydrolase family 3 N-terminal" evidence="6">
    <location>
        <begin position="17"/>
        <end position="330"/>
    </location>
</feature>
<evidence type="ECO:0000313" key="8">
    <source>
        <dbReference type="Proteomes" id="UP001185092"/>
    </source>
</evidence>
<dbReference type="Gene3D" id="3.40.50.1700">
    <property type="entry name" value="Glycoside hydrolase family 3 C-terminal domain"/>
    <property type="match status" value="1"/>
</dbReference>
<reference evidence="7" key="1">
    <citation type="submission" date="2023-07" db="EMBL/GenBank/DDBJ databases">
        <title>Genomic Encyclopedia of Type Strains, Phase IV (KMG-IV): sequencing the most valuable type-strain genomes for metagenomic binning, comparative biology and taxonomic classification.</title>
        <authorList>
            <person name="Goeker M."/>
        </authorList>
    </citation>
    <scope>NUCLEOTIDE SEQUENCE</scope>
    <source>
        <strain evidence="7">DSM 26174</strain>
    </source>
</reference>
<keyword evidence="5" id="KW-0326">Glycosidase</keyword>
<dbReference type="InterPro" id="IPR017853">
    <property type="entry name" value="GH"/>
</dbReference>
<dbReference type="InterPro" id="IPR001764">
    <property type="entry name" value="Glyco_hydro_3_N"/>
</dbReference>
<dbReference type="PANTHER" id="PTHR30480">
    <property type="entry name" value="BETA-HEXOSAMINIDASE-RELATED"/>
    <property type="match status" value="1"/>
</dbReference>
<accession>A0AAE4BVB0</accession>